<dbReference type="Proteomes" id="UP000019402">
    <property type="component" value="Unassembled WGS sequence"/>
</dbReference>
<evidence type="ECO:0000256" key="1">
    <source>
        <dbReference type="ARBA" id="ARBA00004442"/>
    </source>
</evidence>
<comment type="subcellular location">
    <subcellularLocation>
        <location evidence="1">Cell outer membrane</location>
    </subcellularLocation>
</comment>
<gene>
    <name evidence="8" type="ORF">JCM21142_93989</name>
</gene>
<dbReference type="RefSeq" id="WP_027470942.1">
    <property type="nucleotide sequence ID" value="NZ_BAMD01000076.1"/>
</dbReference>
<keyword evidence="6" id="KW-0175">Coiled coil</keyword>
<proteinExistence type="predicted"/>
<keyword evidence="2" id="KW-1134">Transmembrane beta strand</keyword>
<dbReference type="OrthoDB" id="1680428at2"/>
<evidence type="ECO:0000256" key="7">
    <source>
        <dbReference type="SAM" id="SignalP"/>
    </source>
</evidence>
<evidence type="ECO:0000256" key="6">
    <source>
        <dbReference type="SAM" id="Coils"/>
    </source>
</evidence>
<keyword evidence="5" id="KW-0998">Cell outer membrane</keyword>
<evidence type="ECO:0000256" key="2">
    <source>
        <dbReference type="ARBA" id="ARBA00022452"/>
    </source>
</evidence>
<evidence type="ECO:0000313" key="9">
    <source>
        <dbReference type="Proteomes" id="UP000019402"/>
    </source>
</evidence>
<feature type="coiled-coil region" evidence="6">
    <location>
        <begin position="330"/>
        <end position="357"/>
    </location>
</feature>
<dbReference type="InterPro" id="IPR051906">
    <property type="entry name" value="TolC-like"/>
</dbReference>
<dbReference type="EMBL" id="BAMD01000076">
    <property type="protein sequence ID" value="GAF05262.1"/>
    <property type="molecule type" value="Genomic_DNA"/>
</dbReference>
<accession>W7YA99</accession>
<keyword evidence="7" id="KW-0732">Signal</keyword>
<dbReference type="GO" id="GO:0015288">
    <property type="term" value="F:porin activity"/>
    <property type="evidence" value="ECO:0007669"/>
    <property type="project" value="TreeGrafter"/>
</dbReference>
<evidence type="ECO:0000256" key="5">
    <source>
        <dbReference type="ARBA" id="ARBA00023237"/>
    </source>
</evidence>
<dbReference type="GO" id="GO:0015562">
    <property type="term" value="F:efflux transmembrane transporter activity"/>
    <property type="evidence" value="ECO:0007669"/>
    <property type="project" value="InterPro"/>
</dbReference>
<name>W7YA99_9BACT</name>
<evidence type="ECO:0000256" key="4">
    <source>
        <dbReference type="ARBA" id="ARBA00023136"/>
    </source>
</evidence>
<feature type="signal peptide" evidence="7">
    <location>
        <begin position="1"/>
        <end position="22"/>
    </location>
</feature>
<dbReference type="GO" id="GO:1990281">
    <property type="term" value="C:efflux pump complex"/>
    <property type="evidence" value="ECO:0007669"/>
    <property type="project" value="TreeGrafter"/>
</dbReference>
<comment type="caution">
    <text evidence="8">The sequence shown here is derived from an EMBL/GenBank/DDBJ whole genome shotgun (WGS) entry which is preliminary data.</text>
</comment>
<organism evidence="8 9">
    <name type="scientific">Saccharicrinis fermentans DSM 9555 = JCM 21142</name>
    <dbReference type="NCBI Taxonomy" id="869213"/>
    <lineage>
        <taxon>Bacteria</taxon>
        <taxon>Pseudomonadati</taxon>
        <taxon>Bacteroidota</taxon>
        <taxon>Bacteroidia</taxon>
        <taxon>Marinilabiliales</taxon>
        <taxon>Marinilabiliaceae</taxon>
        <taxon>Saccharicrinis</taxon>
    </lineage>
</organism>
<dbReference type="GO" id="GO:0009279">
    <property type="term" value="C:cell outer membrane"/>
    <property type="evidence" value="ECO:0007669"/>
    <property type="project" value="UniProtKB-SubCell"/>
</dbReference>
<evidence type="ECO:0000313" key="8">
    <source>
        <dbReference type="EMBL" id="GAF05262.1"/>
    </source>
</evidence>
<sequence>MKTYKIYITLLFIFFLSLSIQAQSEIDSYLITGAKNNPGLKAKFNEYLAALEKVPQVGALPDPTMAFGYFIQPVETRVGAQQAKISVAQMFPWFGTLNAKEDVATEMAKAKFQLFEEAKSKLFYDIKSTWYNLYFTSRAIAIARDNIEILHTFQKLALVKIESGKASAVDELRVEMEILDIENQLLQLIDKLQIQKVAFNNFINVGASDDIYIPDVLESVDLTFDRAAILDSIKLNNHQVLNLEFQEASYEYQQVVAKKMGKPNFSVGIDYTFIGESSNTMLAPGESGRDAIMFPVVGISIPLYRKKYTSMVKEAVFMQEATLNEKVDKINVLESIYEKANADYQDAKRQINLHNKQLGLAKKSLRILESEYATDGKNFEEILRMERKVLMHSLELEKARADLNASIAFIHYLMGK</sequence>
<dbReference type="PANTHER" id="PTHR30026">
    <property type="entry name" value="OUTER MEMBRANE PROTEIN TOLC"/>
    <property type="match status" value="1"/>
</dbReference>
<keyword evidence="3" id="KW-0812">Transmembrane</keyword>
<evidence type="ECO:0000256" key="3">
    <source>
        <dbReference type="ARBA" id="ARBA00022692"/>
    </source>
</evidence>
<reference evidence="8 9" key="1">
    <citation type="journal article" date="2014" name="Genome Announc.">
        <title>Draft Genome Sequence of Cytophaga fermentans JCM 21142T, a Facultative Anaerobe Isolated from Marine Mud.</title>
        <authorList>
            <person name="Starns D."/>
            <person name="Oshima K."/>
            <person name="Suda W."/>
            <person name="Iino T."/>
            <person name="Yuki M."/>
            <person name="Inoue J."/>
            <person name="Kitamura K."/>
            <person name="Iida T."/>
            <person name="Darby A."/>
            <person name="Hattori M."/>
            <person name="Ohkuma M."/>
        </authorList>
    </citation>
    <scope>NUCLEOTIDE SEQUENCE [LARGE SCALE GENOMIC DNA]</scope>
    <source>
        <strain evidence="8 9">JCM 21142</strain>
    </source>
</reference>
<dbReference type="Gene3D" id="1.20.1600.10">
    <property type="entry name" value="Outer membrane efflux proteins (OEP)"/>
    <property type="match status" value="1"/>
</dbReference>
<protein>
    <submittedName>
        <fullName evidence="8">Type I secretion outer membrane protein</fullName>
    </submittedName>
</protein>
<dbReference type="SUPFAM" id="SSF56954">
    <property type="entry name" value="Outer membrane efflux proteins (OEP)"/>
    <property type="match status" value="1"/>
</dbReference>
<dbReference type="PANTHER" id="PTHR30026:SF20">
    <property type="entry name" value="OUTER MEMBRANE PROTEIN TOLC"/>
    <property type="match status" value="1"/>
</dbReference>
<dbReference type="eggNOG" id="COG1538">
    <property type="taxonomic scope" value="Bacteria"/>
</dbReference>
<dbReference type="STRING" id="869213.GCA_000517085_01017"/>
<keyword evidence="9" id="KW-1185">Reference proteome</keyword>
<keyword evidence="4" id="KW-0472">Membrane</keyword>
<feature type="chain" id="PRO_5004904050" evidence="7">
    <location>
        <begin position="23"/>
        <end position="416"/>
    </location>
</feature>
<dbReference type="AlphaFoldDB" id="W7YA99"/>